<evidence type="ECO:0000313" key="10">
    <source>
        <dbReference type="EMBL" id="MDT0341946.1"/>
    </source>
</evidence>
<feature type="transmembrane region" description="Helical" evidence="9">
    <location>
        <begin position="273"/>
        <end position="293"/>
    </location>
</feature>
<evidence type="ECO:0000256" key="7">
    <source>
        <dbReference type="ARBA" id="ARBA00023136"/>
    </source>
</evidence>
<evidence type="ECO:0000256" key="8">
    <source>
        <dbReference type="SAM" id="MobiDB-lite"/>
    </source>
</evidence>
<feature type="transmembrane region" description="Helical" evidence="9">
    <location>
        <begin position="76"/>
        <end position="94"/>
    </location>
</feature>
<evidence type="ECO:0000256" key="3">
    <source>
        <dbReference type="ARBA" id="ARBA00022475"/>
    </source>
</evidence>
<keyword evidence="11" id="KW-1185">Reference proteome</keyword>
<keyword evidence="2" id="KW-0813">Transport</keyword>
<sequence>MNTSTDAATTPPASAAPPEQRPRRPRPSASPAAWLRRITHRSGGEHLGLLLVLALLIVVLTFTAPHFLTQSNLLDIARQLSFTGIIALGMTLLIAAGEIDISVGSGIAFASSLCGVLVVEQGWPLWLAALAVCLVGTLIGAGAGLVRARLGIPSFIVTLALFSALSGLALLITDAMPIPITDEGFGNWGNGSVLGVPVPALIFLGVFAVLWTVANRTPFGRSVYVIGGNAEAALLSGIPVVRVRTLLFALTGLLAAASGLLQTAQLGAGMPTIGGGVEFAVITAVIVGGASLYGGRGSLVGTLLGVVFIGVLNNGMVLLGVNTYAQYVANGALVLLAVLVGALRAGVRGPGTGLAAAGGR</sequence>
<feature type="compositionally biased region" description="Low complexity" evidence="8">
    <location>
        <begin position="1"/>
        <end position="18"/>
    </location>
</feature>
<feature type="transmembrane region" description="Helical" evidence="9">
    <location>
        <begin position="125"/>
        <end position="145"/>
    </location>
</feature>
<dbReference type="RefSeq" id="WP_311703081.1">
    <property type="nucleotide sequence ID" value="NZ_JAVREL010000002.1"/>
</dbReference>
<dbReference type="Pfam" id="PF02653">
    <property type="entry name" value="BPD_transp_2"/>
    <property type="match status" value="1"/>
</dbReference>
<feature type="region of interest" description="Disordered" evidence="8">
    <location>
        <begin position="1"/>
        <end position="31"/>
    </location>
</feature>
<reference evidence="11" key="1">
    <citation type="submission" date="2023-07" db="EMBL/GenBank/DDBJ databases">
        <title>30 novel species of actinomycetes from the DSMZ collection.</title>
        <authorList>
            <person name="Nouioui I."/>
        </authorList>
    </citation>
    <scope>NUCLEOTIDE SEQUENCE [LARGE SCALE GENOMIC DNA]</scope>
    <source>
        <strain evidence="11">DSM 44938</strain>
    </source>
</reference>
<accession>A0ABU2MK11</accession>
<feature type="transmembrane region" description="Helical" evidence="9">
    <location>
        <begin position="246"/>
        <end position="267"/>
    </location>
</feature>
<organism evidence="10 11">
    <name type="scientific">Streptomyces litchfieldiae</name>
    <dbReference type="NCBI Taxonomy" id="3075543"/>
    <lineage>
        <taxon>Bacteria</taxon>
        <taxon>Bacillati</taxon>
        <taxon>Actinomycetota</taxon>
        <taxon>Actinomycetes</taxon>
        <taxon>Kitasatosporales</taxon>
        <taxon>Streptomycetaceae</taxon>
        <taxon>Streptomyces</taxon>
    </lineage>
</organism>
<comment type="subcellular location">
    <subcellularLocation>
        <location evidence="1">Cell membrane</location>
        <topology evidence="1">Multi-pass membrane protein</topology>
    </subcellularLocation>
</comment>
<feature type="transmembrane region" description="Helical" evidence="9">
    <location>
        <begin position="101"/>
        <end position="119"/>
    </location>
</feature>
<evidence type="ECO:0000256" key="6">
    <source>
        <dbReference type="ARBA" id="ARBA00022989"/>
    </source>
</evidence>
<keyword evidence="4" id="KW-0997">Cell inner membrane</keyword>
<keyword evidence="7 9" id="KW-0472">Membrane</keyword>
<evidence type="ECO:0000256" key="4">
    <source>
        <dbReference type="ARBA" id="ARBA00022519"/>
    </source>
</evidence>
<feature type="transmembrane region" description="Helical" evidence="9">
    <location>
        <begin position="46"/>
        <end position="64"/>
    </location>
</feature>
<name>A0ABU2MK11_9ACTN</name>
<feature type="transmembrane region" description="Helical" evidence="9">
    <location>
        <begin position="327"/>
        <end position="347"/>
    </location>
</feature>
<proteinExistence type="predicted"/>
<keyword evidence="5 9" id="KW-0812">Transmembrane</keyword>
<keyword evidence="3" id="KW-1003">Cell membrane</keyword>
<dbReference type="PANTHER" id="PTHR32196">
    <property type="entry name" value="ABC TRANSPORTER PERMEASE PROTEIN YPHD-RELATED-RELATED"/>
    <property type="match status" value="1"/>
</dbReference>
<keyword evidence="6 9" id="KW-1133">Transmembrane helix</keyword>
<evidence type="ECO:0000256" key="1">
    <source>
        <dbReference type="ARBA" id="ARBA00004651"/>
    </source>
</evidence>
<evidence type="ECO:0000256" key="5">
    <source>
        <dbReference type="ARBA" id="ARBA00022692"/>
    </source>
</evidence>
<comment type="caution">
    <text evidence="10">The sequence shown here is derived from an EMBL/GenBank/DDBJ whole genome shotgun (WGS) entry which is preliminary data.</text>
</comment>
<gene>
    <name evidence="10" type="ORF">RM590_04730</name>
</gene>
<evidence type="ECO:0000313" key="11">
    <source>
        <dbReference type="Proteomes" id="UP001183246"/>
    </source>
</evidence>
<dbReference type="InterPro" id="IPR001851">
    <property type="entry name" value="ABC_transp_permease"/>
</dbReference>
<dbReference type="Proteomes" id="UP001183246">
    <property type="component" value="Unassembled WGS sequence"/>
</dbReference>
<dbReference type="PANTHER" id="PTHR32196:SF21">
    <property type="entry name" value="ABC TRANSPORTER PERMEASE PROTEIN YPHD-RELATED"/>
    <property type="match status" value="1"/>
</dbReference>
<feature type="transmembrane region" description="Helical" evidence="9">
    <location>
        <begin position="192"/>
        <end position="214"/>
    </location>
</feature>
<feature type="transmembrane region" description="Helical" evidence="9">
    <location>
        <begin position="152"/>
        <end position="172"/>
    </location>
</feature>
<evidence type="ECO:0000256" key="2">
    <source>
        <dbReference type="ARBA" id="ARBA00022448"/>
    </source>
</evidence>
<evidence type="ECO:0000256" key="9">
    <source>
        <dbReference type="SAM" id="Phobius"/>
    </source>
</evidence>
<dbReference type="EMBL" id="JAVREL010000002">
    <property type="protein sequence ID" value="MDT0341946.1"/>
    <property type="molecule type" value="Genomic_DNA"/>
</dbReference>
<protein>
    <submittedName>
        <fullName evidence="10">ABC transporter permease</fullName>
    </submittedName>
</protein>
<feature type="transmembrane region" description="Helical" evidence="9">
    <location>
        <begin position="300"/>
        <end position="321"/>
    </location>
</feature>
<dbReference type="CDD" id="cd06579">
    <property type="entry name" value="TM_PBP1_transp_AraH_like"/>
    <property type="match status" value="1"/>
</dbReference>